<evidence type="ECO:0000256" key="1">
    <source>
        <dbReference type="ARBA" id="ARBA00006821"/>
    </source>
</evidence>
<dbReference type="InterPro" id="IPR011013">
    <property type="entry name" value="Gal_mutarotase_sf_dom"/>
</dbReference>
<dbReference type="Pfam" id="PF09095">
    <property type="entry name" value="AmyA-gluTrfs_C"/>
    <property type="match status" value="1"/>
</dbReference>
<dbReference type="InterPro" id="IPR004300">
    <property type="entry name" value="Glyco_hydro_57_N"/>
</dbReference>
<reference evidence="6" key="1">
    <citation type="journal article" date="2020" name="mSystems">
        <title>Genome- and Community-Level Interaction Insights into Carbon Utilization and Element Cycling Functions of Hydrothermarchaeota in Hydrothermal Sediment.</title>
        <authorList>
            <person name="Zhou Z."/>
            <person name="Liu Y."/>
            <person name="Xu W."/>
            <person name="Pan J."/>
            <person name="Luo Z.H."/>
            <person name="Li M."/>
        </authorList>
    </citation>
    <scope>NUCLEOTIDE SEQUENCE [LARGE SCALE GENOMIC DNA]</scope>
    <source>
        <strain evidence="6">SpSt-503</strain>
    </source>
</reference>
<evidence type="ECO:0000259" key="4">
    <source>
        <dbReference type="Pfam" id="PF09094"/>
    </source>
</evidence>
<dbReference type="InterPro" id="IPR015178">
    <property type="entry name" value="A-amylase/a-glucTrfase_central"/>
</dbReference>
<feature type="domain" description="Alpha-amylase/4-alpha-glucanotransferase central" evidence="4">
    <location>
        <begin position="272"/>
        <end position="345"/>
    </location>
</feature>
<dbReference type="GO" id="GO:0030246">
    <property type="term" value="F:carbohydrate binding"/>
    <property type="evidence" value="ECO:0007669"/>
    <property type="project" value="InterPro"/>
</dbReference>
<dbReference type="EMBL" id="DSVL01000062">
    <property type="protein sequence ID" value="HFH28273.1"/>
    <property type="molecule type" value="Genomic_DNA"/>
</dbReference>
<organism evidence="6">
    <name type="scientific">Gracilinema caldarium</name>
    <dbReference type="NCBI Taxonomy" id="215591"/>
    <lineage>
        <taxon>Bacteria</taxon>
        <taxon>Pseudomonadati</taxon>
        <taxon>Spirochaetota</taxon>
        <taxon>Spirochaetia</taxon>
        <taxon>Spirochaetales</taxon>
        <taxon>Breznakiellaceae</taxon>
        <taxon>Gracilinema</taxon>
    </lineage>
</organism>
<dbReference type="SUPFAM" id="SSF74650">
    <property type="entry name" value="Galactose mutarotase-like"/>
    <property type="match status" value="1"/>
</dbReference>
<feature type="domain" description="Alpha-amylase/4-alpha-glucanotransferase C-terminal" evidence="5">
    <location>
        <begin position="415"/>
        <end position="576"/>
    </location>
</feature>
<dbReference type="PANTHER" id="PTHR36306">
    <property type="entry name" value="ALPHA-AMYLASE-RELATED-RELATED"/>
    <property type="match status" value="1"/>
</dbReference>
<keyword evidence="2" id="KW-0119">Carbohydrate metabolism</keyword>
<protein>
    <submittedName>
        <fullName evidence="6">DUF1926 domain-containing protein</fullName>
    </submittedName>
</protein>
<comment type="caution">
    <text evidence="6">The sequence shown here is derived from an EMBL/GenBank/DDBJ whole genome shotgun (WGS) entry which is preliminary data.</text>
</comment>
<dbReference type="Gene3D" id="3.20.110.20">
    <property type="match status" value="1"/>
</dbReference>
<dbReference type="GO" id="GO:0003824">
    <property type="term" value="F:catalytic activity"/>
    <property type="evidence" value="ECO:0007669"/>
    <property type="project" value="InterPro"/>
</dbReference>
<dbReference type="InterPro" id="IPR014718">
    <property type="entry name" value="GH-type_carb-bd"/>
</dbReference>
<gene>
    <name evidence="6" type="ORF">ENS59_02005</name>
</gene>
<dbReference type="InterPro" id="IPR011330">
    <property type="entry name" value="Glyco_hydro/deAcase_b/a-brl"/>
</dbReference>
<proteinExistence type="inferred from homology"/>
<evidence type="ECO:0000256" key="2">
    <source>
        <dbReference type="ARBA" id="ARBA00023277"/>
    </source>
</evidence>
<feature type="domain" description="Glycoside hydrolase family 57 N-terminal" evidence="3">
    <location>
        <begin position="20"/>
        <end position="258"/>
    </location>
</feature>
<sequence>MNKVKVMLISHHHIPFGSSDEEFETYYTKSLKPLVTSLYKAPNFLIVLHCSGILLEWIEKHHPELFMLLEELINRKQVELLGGGYYEPMFPLIYITDKIGQIELLTTYIRKHFGKRPRGCWLPGLFWEQNYASVLNTCGIDYAFVHYSQFLNKGNDENFTNIFITEDQGKLSTLFPVRPLISSDEAISYLAQFKNLHKVTAQDHLLSLLIDLESMTVNNGQNNEVERGFDALFAFISKESDYFELTLPIKYLKQDLRPVKTYLTGINPRQSLVMHPEANDIYGKMIYVHTLVNQLRGDKARKKNAREELWKAQGIDIFYREPAKGIQKNILRKAVYRSLIEAEKITREKGVFIPSILAFDVNFDGKTEYVIQGNEINCSISQRGASIFELDYFPGVTNYTDTFAMQEAGAKIACKRTSFVEYLCPAGSSLHEILSDSQHRNRFLGNEWFTEEAVNRSQNSINFVLNGETSEPFGTIQVKKQYTLKKNILTVSYTLTNKGTETERFTFLPQIELSFYDLSTKAYQLFVTQGETKNEQDLDVREIRNADSVIYKDGKNDVLITLKSVMPFDAFQYQIFSPPSVYQSTCILPVQEVLLTPGEQWETSFQLSFEKV</sequence>
<dbReference type="InterPro" id="IPR052046">
    <property type="entry name" value="GH57_Enzymes"/>
</dbReference>
<name>A0A7C3E7F3_9SPIR</name>
<dbReference type="AlphaFoldDB" id="A0A7C3E7F3"/>
<evidence type="ECO:0000313" key="6">
    <source>
        <dbReference type="EMBL" id="HFH28273.1"/>
    </source>
</evidence>
<accession>A0A7C3E7F3</accession>
<dbReference type="InterPro" id="IPR015179">
    <property type="entry name" value="A-amylase/a-glucTrfase_C"/>
</dbReference>
<evidence type="ECO:0000259" key="5">
    <source>
        <dbReference type="Pfam" id="PF09095"/>
    </source>
</evidence>
<dbReference type="Pfam" id="PF03065">
    <property type="entry name" value="Glyco_hydro_57"/>
    <property type="match status" value="1"/>
</dbReference>
<dbReference type="PANTHER" id="PTHR36306:SF1">
    <property type="entry name" value="ALPHA-AMYLASE-RELATED"/>
    <property type="match status" value="1"/>
</dbReference>
<comment type="similarity">
    <text evidence="1">Belongs to the glycosyl hydrolase 57 family.</text>
</comment>
<dbReference type="Gene3D" id="2.70.98.10">
    <property type="match status" value="1"/>
</dbReference>
<dbReference type="Pfam" id="PF09094">
    <property type="entry name" value="AmyA-A_glucT_m"/>
    <property type="match status" value="1"/>
</dbReference>
<evidence type="ECO:0000259" key="3">
    <source>
        <dbReference type="Pfam" id="PF03065"/>
    </source>
</evidence>
<dbReference type="SUPFAM" id="SSF88713">
    <property type="entry name" value="Glycoside hydrolase/deacetylase"/>
    <property type="match status" value="1"/>
</dbReference>
<dbReference type="GO" id="GO:0005975">
    <property type="term" value="P:carbohydrate metabolic process"/>
    <property type="evidence" value="ECO:0007669"/>
    <property type="project" value="InterPro"/>
</dbReference>